<dbReference type="Proteomes" id="UP001153709">
    <property type="component" value="Chromosome 6"/>
</dbReference>
<gene>
    <name evidence="1" type="ORF">DIABBA_LOCUS9372</name>
</gene>
<evidence type="ECO:0000313" key="2">
    <source>
        <dbReference type="Proteomes" id="UP001153709"/>
    </source>
</evidence>
<proteinExistence type="predicted"/>
<evidence type="ECO:0000313" key="1">
    <source>
        <dbReference type="EMBL" id="CAG9836275.1"/>
    </source>
</evidence>
<accession>A0A9N9XEE7</accession>
<reference evidence="1" key="1">
    <citation type="submission" date="2022-01" db="EMBL/GenBank/DDBJ databases">
        <authorList>
            <person name="King R."/>
        </authorList>
    </citation>
    <scope>NUCLEOTIDE SEQUENCE</scope>
</reference>
<keyword evidence="2" id="KW-1185">Reference proteome</keyword>
<name>A0A9N9XEE7_DIABA</name>
<protein>
    <submittedName>
        <fullName evidence="1">Uncharacterized protein</fullName>
    </submittedName>
</protein>
<dbReference type="AlphaFoldDB" id="A0A9N9XEE7"/>
<dbReference type="EMBL" id="OU898281">
    <property type="protein sequence ID" value="CAG9836275.1"/>
    <property type="molecule type" value="Genomic_DNA"/>
</dbReference>
<organism evidence="1 2">
    <name type="scientific">Diabrotica balteata</name>
    <name type="common">Banded cucumber beetle</name>
    <dbReference type="NCBI Taxonomy" id="107213"/>
    <lineage>
        <taxon>Eukaryota</taxon>
        <taxon>Metazoa</taxon>
        <taxon>Ecdysozoa</taxon>
        <taxon>Arthropoda</taxon>
        <taxon>Hexapoda</taxon>
        <taxon>Insecta</taxon>
        <taxon>Pterygota</taxon>
        <taxon>Neoptera</taxon>
        <taxon>Endopterygota</taxon>
        <taxon>Coleoptera</taxon>
        <taxon>Polyphaga</taxon>
        <taxon>Cucujiformia</taxon>
        <taxon>Chrysomeloidea</taxon>
        <taxon>Chrysomelidae</taxon>
        <taxon>Galerucinae</taxon>
        <taxon>Diabroticina</taxon>
        <taxon>Diabroticites</taxon>
        <taxon>Diabrotica</taxon>
    </lineage>
</organism>
<sequence length="134" mass="15553">MPVPVKHKCPKCGGDTEERNDLCINCELEEMYKKESGVKNIPTKNNVEKLTENIDHCTLLLQGLPISKLRKRKQNVKNKQKIQQKLLNHKRAKQLEMDMDITDDFVGDDLLSKRREKRKIIDDNLVGVKKQKST</sequence>